<dbReference type="CDD" id="cd11449">
    <property type="entry name" value="bHLH_AtAIB_like"/>
    <property type="match status" value="1"/>
</dbReference>
<evidence type="ECO:0000256" key="7">
    <source>
        <dbReference type="SAM" id="Coils"/>
    </source>
</evidence>
<comment type="similarity">
    <text evidence="2">Belongs to the bHLH protein family.</text>
</comment>
<dbReference type="InterPro" id="IPR045084">
    <property type="entry name" value="AIB/MYC-like"/>
</dbReference>
<dbReference type="PROSITE" id="PS50888">
    <property type="entry name" value="BHLH"/>
    <property type="match status" value="1"/>
</dbReference>
<evidence type="ECO:0000313" key="10">
    <source>
        <dbReference type="EMBL" id="KAJ6851865.1"/>
    </source>
</evidence>
<evidence type="ECO:0000256" key="6">
    <source>
        <dbReference type="RuleBase" id="RU369104"/>
    </source>
</evidence>
<reference evidence="10" key="2">
    <citation type="submission" date="2023-04" db="EMBL/GenBank/DDBJ databases">
        <authorList>
            <person name="Bruccoleri R.E."/>
            <person name="Oakeley E.J."/>
            <person name="Faust A.-M."/>
            <person name="Dessus-Babus S."/>
            <person name="Altorfer M."/>
            <person name="Burckhardt D."/>
            <person name="Oertli M."/>
            <person name="Naumann U."/>
            <person name="Petersen F."/>
            <person name="Wong J."/>
        </authorList>
    </citation>
    <scope>NUCLEOTIDE SEQUENCE</scope>
    <source>
        <strain evidence="10">GSM-AAB239-AS_SAM_17_03QT</strain>
        <tissue evidence="10">Leaf</tissue>
    </source>
</reference>
<dbReference type="SMART" id="SM00353">
    <property type="entry name" value="HLH"/>
    <property type="match status" value="1"/>
</dbReference>
<dbReference type="GO" id="GO:0005634">
    <property type="term" value="C:nucleus"/>
    <property type="evidence" value="ECO:0007669"/>
    <property type="project" value="UniProtKB-SubCell"/>
</dbReference>
<reference evidence="10" key="1">
    <citation type="journal article" date="2023" name="GigaByte">
        <title>Genome assembly of the bearded iris, Iris pallida Lam.</title>
        <authorList>
            <person name="Bruccoleri R.E."/>
            <person name="Oakeley E.J."/>
            <person name="Faust A.M.E."/>
            <person name="Altorfer M."/>
            <person name="Dessus-Babus S."/>
            <person name="Burckhardt D."/>
            <person name="Oertli M."/>
            <person name="Naumann U."/>
            <person name="Petersen F."/>
            <person name="Wong J."/>
        </authorList>
    </citation>
    <scope>NUCLEOTIDE SEQUENCE</scope>
    <source>
        <strain evidence="10">GSM-AAB239-AS_SAM_17_03QT</strain>
    </source>
</reference>
<dbReference type="PANTHER" id="PTHR11514">
    <property type="entry name" value="MYC"/>
    <property type="match status" value="1"/>
</dbReference>
<feature type="compositionally biased region" description="Basic and acidic residues" evidence="8">
    <location>
        <begin position="97"/>
        <end position="106"/>
    </location>
</feature>
<organism evidence="10 11">
    <name type="scientific">Iris pallida</name>
    <name type="common">Sweet iris</name>
    <dbReference type="NCBI Taxonomy" id="29817"/>
    <lineage>
        <taxon>Eukaryota</taxon>
        <taxon>Viridiplantae</taxon>
        <taxon>Streptophyta</taxon>
        <taxon>Embryophyta</taxon>
        <taxon>Tracheophyta</taxon>
        <taxon>Spermatophyta</taxon>
        <taxon>Magnoliopsida</taxon>
        <taxon>Liliopsida</taxon>
        <taxon>Asparagales</taxon>
        <taxon>Iridaceae</taxon>
        <taxon>Iridoideae</taxon>
        <taxon>Irideae</taxon>
        <taxon>Iris</taxon>
    </lineage>
</organism>
<protein>
    <recommendedName>
        <fullName evidence="6">Transcription factor</fullName>
        <shortName evidence="6">bHLH transcription factor</shortName>
    </recommendedName>
    <alternativeName>
        <fullName evidence="6">Basic helix-loop-helix protein</fullName>
    </alternativeName>
</protein>
<keyword evidence="7" id="KW-0175">Coiled coil</keyword>
<dbReference type="GO" id="GO:0046983">
    <property type="term" value="F:protein dimerization activity"/>
    <property type="evidence" value="ECO:0007669"/>
    <property type="project" value="InterPro"/>
</dbReference>
<dbReference type="InterPro" id="IPR054502">
    <property type="entry name" value="bHLH-TF_ACT-like_plant"/>
</dbReference>
<keyword evidence="5 6" id="KW-0539">Nucleus</keyword>
<dbReference type="Pfam" id="PF22754">
    <property type="entry name" value="bHLH-TF_ACT-like_plant"/>
    <property type="match status" value="1"/>
</dbReference>
<feature type="coiled-coil region" evidence="7">
    <location>
        <begin position="446"/>
        <end position="473"/>
    </location>
</feature>
<dbReference type="PANTHER" id="PTHR11514:SF139">
    <property type="entry name" value="TRANSCRIPTION FACTOR"/>
    <property type="match status" value="1"/>
</dbReference>
<gene>
    <name evidence="10" type="ORF">M6B38_257680</name>
</gene>
<dbReference type="FunFam" id="4.10.280.10:FF:000078">
    <property type="entry name" value="Transcription factor bHLH13"/>
    <property type="match status" value="1"/>
</dbReference>
<evidence type="ECO:0000256" key="2">
    <source>
        <dbReference type="ARBA" id="ARBA00005510"/>
    </source>
</evidence>
<dbReference type="Gene3D" id="4.10.280.10">
    <property type="entry name" value="Helix-loop-helix DNA-binding domain"/>
    <property type="match status" value="1"/>
</dbReference>
<evidence type="ECO:0000259" key="9">
    <source>
        <dbReference type="PROSITE" id="PS50888"/>
    </source>
</evidence>
<dbReference type="InterPro" id="IPR036638">
    <property type="entry name" value="HLH_DNA-bd_sf"/>
</dbReference>
<feature type="compositionally biased region" description="Basic and acidic residues" evidence="8">
    <location>
        <begin position="371"/>
        <end position="394"/>
    </location>
</feature>
<dbReference type="Pfam" id="PF00010">
    <property type="entry name" value="HLH"/>
    <property type="match status" value="1"/>
</dbReference>
<evidence type="ECO:0000256" key="8">
    <source>
        <dbReference type="SAM" id="MobiDB-lite"/>
    </source>
</evidence>
<dbReference type="Pfam" id="PF14215">
    <property type="entry name" value="bHLH-MYC_N"/>
    <property type="match status" value="1"/>
</dbReference>
<evidence type="ECO:0000313" key="11">
    <source>
        <dbReference type="Proteomes" id="UP001140949"/>
    </source>
</evidence>
<feature type="region of interest" description="Disordered" evidence="8">
    <location>
        <begin position="336"/>
        <end position="418"/>
    </location>
</feature>
<feature type="region of interest" description="Disordered" evidence="8">
    <location>
        <begin position="97"/>
        <end position="118"/>
    </location>
</feature>
<dbReference type="GO" id="GO:0003700">
    <property type="term" value="F:DNA-binding transcription factor activity"/>
    <property type="evidence" value="ECO:0007669"/>
    <property type="project" value="InterPro"/>
</dbReference>
<dbReference type="InterPro" id="IPR011598">
    <property type="entry name" value="bHLH_dom"/>
</dbReference>
<feature type="compositionally biased region" description="Basic and acidic residues" evidence="8">
    <location>
        <begin position="404"/>
        <end position="418"/>
    </location>
</feature>
<keyword evidence="3 6" id="KW-0805">Transcription regulation</keyword>
<dbReference type="GO" id="GO:0000976">
    <property type="term" value="F:transcription cis-regulatory region binding"/>
    <property type="evidence" value="ECO:0007669"/>
    <property type="project" value="TreeGrafter"/>
</dbReference>
<accession>A0AAX6IHL6</accession>
<evidence type="ECO:0000256" key="4">
    <source>
        <dbReference type="ARBA" id="ARBA00023163"/>
    </source>
</evidence>
<sequence length="559" mass="61199">MKTEMGAHQGALGFWSPDDRTAATAVLGPHAFEYLAASQPAADGLVAVSGSDADLQNKLSDLVDGSSAPAWAYAIFWQISRSSSGDLVLGWGDGHLRDRDEGDDRSPSSGSASSGSDKLRKRVLQKLHLLHGGSDDENYALRLDRVTDAEIFFLASMYFSFPRGHDAPGRVLVSGKPLWVPEPALRMQKPSDYRVRAFLASSAGFRTVVLLPFETGVLELGSAGHVPESAEALATIRSAFDRKSGNSPVSHFGFAGRAEDLRAAKIFGRDIGLVRPAPVVPVPVQLSSLKIEERLFKVNSDGSRKGLDWSQTRIVGSNQQRFGNGMVMNNGVNHHFQPQKQLPLPSPVQPNCRQIDFSAGSTSAGAGLVSPHREHSDIEASCKEERSVNVDDKRPRKRGRKPANGREEPLNHVEAERQRREKLNQRFYALRAVVPNISKMDKASLLGDAISYITELQNKVKEMESERDHGMRQPQLPTPDVDVQTVHDKVVVRVNCPMESHPVSKVVQAFRDEQINVVESNVSVSNDSILHTFVVKSSGSEQVTREKVIAAISPKMNSE</sequence>
<evidence type="ECO:0000256" key="1">
    <source>
        <dbReference type="ARBA" id="ARBA00004123"/>
    </source>
</evidence>
<evidence type="ECO:0000256" key="5">
    <source>
        <dbReference type="ARBA" id="ARBA00023242"/>
    </source>
</evidence>
<comment type="subcellular location">
    <subcellularLocation>
        <location evidence="1 6">Nucleus</location>
    </subcellularLocation>
</comment>
<dbReference type="InterPro" id="IPR025610">
    <property type="entry name" value="MYC/MYB_N"/>
</dbReference>
<feature type="domain" description="BHLH" evidence="9">
    <location>
        <begin position="407"/>
        <end position="456"/>
    </location>
</feature>
<name>A0AAX6IHL6_IRIPA</name>
<keyword evidence="11" id="KW-1185">Reference proteome</keyword>
<dbReference type="EMBL" id="JANAVB010002000">
    <property type="protein sequence ID" value="KAJ6851865.1"/>
    <property type="molecule type" value="Genomic_DNA"/>
</dbReference>
<evidence type="ECO:0000256" key="3">
    <source>
        <dbReference type="ARBA" id="ARBA00023015"/>
    </source>
</evidence>
<comment type="caution">
    <text evidence="10">The sequence shown here is derived from an EMBL/GenBank/DDBJ whole genome shotgun (WGS) entry which is preliminary data.</text>
</comment>
<proteinExistence type="inferred from homology"/>
<dbReference type="Proteomes" id="UP001140949">
    <property type="component" value="Unassembled WGS sequence"/>
</dbReference>
<dbReference type="SUPFAM" id="SSF47459">
    <property type="entry name" value="HLH, helix-loop-helix DNA-binding domain"/>
    <property type="match status" value="1"/>
</dbReference>
<feature type="compositionally biased region" description="Low complexity" evidence="8">
    <location>
        <begin position="107"/>
        <end position="116"/>
    </location>
</feature>
<keyword evidence="4 6" id="KW-0804">Transcription</keyword>
<dbReference type="AlphaFoldDB" id="A0AAX6IHL6"/>